<accession>A0A6S4Q7E0</accession>
<protein>
    <submittedName>
        <fullName evidence="1">Uncharacterized protein</fullName>
    </submittedName>
</protein>
<evidence type="ECO:0000313" key="1">
    <source>
        <dbReference type="EMBL" id="BBE39079.1"/>
    </source>
</evidence>
<sequence length="33" mass="3927">MNMLIVLMAIQPTEGLNREGNHQQHKYFCRQKP</sequence>
<organism evidence="1">
    <name type="scientific">Vibrio vulnificus</name>
    <dbReference type="NCBI Taxonomy" id="672"/>
    <lineage>
        <taxon>Bacteria</taxon>
        <taxon>Pseudomonadati</taxon>
        <taxon>Pseudomonadota</taxon>
        <taxon>Gammaproteobacteria</taxon>
        <taxon>Vibrionales</taxon>
        <taxon>Vibrionaceae</taxon>
        <taxon>Vibrio</taxon>
    </lineage>
</organism>
<dbReference type="AlphaFoldDB" id="A0A6S4Q7E0"/>
<name>A0A6S4Q7E0_VIBVL</name>
<proteinExistence type="predicted"/>
<reference evidence="1" key="1">
    <citation type="submission" date="2011-01" db="EMBL/GenBank/DDBJ databases">
        <title>Evolutionary Significance of Chromosomal Super-Integrons in Vibrio vulnificus Strains.</title>
        <authorList>
            <person name="Shu H.Y."/>
            <person name="Wu K.M."/>
            <person name="Liu T.T."/>
            <person name="Liu Y.M."/>
            <person name="Liao T.L."/>
            <person name="Hor L.I."/>
            <person name="Tsai S.F."/>
            <person name="Chen C.Y."/>
        </authorList>
    </citation>
    <scope>NUCLEOTIDE SEQUENCE</scope>
    <source>
        <strain evidence="1">CG021</strain>
    </source>
</reference>
<dbReference type="EMBL" id="AB609752">
    <property type="protein sequence ID" value="BBE39079.1"/>
    <property type="molecule type" value="Genomic_DNA"/>
</dbReference>